<feature type="non-terminal residue" evidence="1">
    <location>
        <position position="30"/>
    </location>
</feature>
<sequence>MRLSMRCELSDLHHHPWVSTLSWFQPPQDQ</sequence>
<organism evidence="1 2">
    <name type="scientific">Trifolium medium</name>
    <dbReference type="NCBI Taxonomy" id="97028"/>
    <lineage>
        <taxon>Eukaryota</taxon>
        <taxon>Viridiplantae</taxon>
        <taxon>Streptophyta</taxon>
        <taxon>Embryophyta</taxon>
        <taxon>Tracheophyta</taxon>
        <taxon>Spermatophyta</taxon>
        <taxon>Magnoliopsida</taxon>
        <taxon>eudicotyledons</taxon>
        <taxon>Gunneridae</taxon>
        <taxon>Pentapetalae</taxon>
        <taxon>rosids</taxon>
        <taxon>fabids</taxon>
        <taxon>Fabales</taxon>
        <taxon>Fabaceae</taxon>
        <taxon>Papilionoideae</taxon>
        <taxon>50 kb inversion clade</taxon>
        <taxon>NPAAA clade</taxon>
        <taxon>Hologalegina</taxon>
        <taxon>IRL clade</taxon>
        <taxon>Trifolieae</taxon>
        <taxon>Trifolium</taxon>
    </lineage>
</organism>
<evidence type="ECO:0000313" key="2">
    <source>
        <dbReference type="Proteomes" id="UP000265520"/>
    </source>
</evidence>
<name>A0A392TU64_9FABA</name>
<dbReference type="EMBL" id="LXQA010656149">
    <property type="protein sequence ID" value="MCI64448.1"/>
    <property type="molecule type" value="Genomic_DNA"/>
</dbReference>
<comment type="caution">
    <text evidence="1">The sequence shown here is derived from an EMBL/GenBank/DDBJ whole genome shotgun (WGS) entry which is preliminary data.</text>
</comment>
<accession>A0A392TU64</accession>
<proteinExistence type="predicted"/>
<dbReference type="Proteomes" id="UP000265520">
    <property type="component" value="Unassembled WGS sequence"/>
</dbReference>
<dbReference type="AlphaFoldDB" id="A0A392TU64"/>
<keyword evidence="2" id="KW-1185">Reference proteome</keyword>
<evidence type="ECO:0000313" key="1">
    <source>
        <dbReference type="EMBL" id="MCI64448.1"/>
    </source>
</evidence>
<protein>
    <submittedName>
        <fullName evidence="1">Uncharacterized protein</fullName>
    </submittedName>
</protein>
<reference evidence="1 2" key="1">
    <citation type="journal article" date="2018" name="Front. Plant Sci.">
        <title>Red Clover (Trifolium pratense) and Zigzag Clover (T. medium) - A Picture of Genomic Similarities and Differences.</title>
        <authorList>
            <person name="Dluhosova J."/>
            <person name="Istvanek J."/>
            <person name="Nedelnik J."/>
            <person name="Repkova J."/>
        </authorList>
    </citation>
    <scope>NUCLEOTIDE SEQUENCE [LARGE SCALE GENOMIC DNA]</scope>
    <source>
        <strain evidence="2">cv. 10/8</strain>
        <tissue evidence="1">Leaf</tissue>
    </source>
</reference>